<evidence type="ECO:0000259" key="1">
    <source>
        <dbReference type="Pfam" id="PF00534"/>
    </source>
</evidence>
<dbReference type="SUPFAM" id="SSF53756">
    <property type="entry name" value="UDP-Glycosyltransferase/glycogen phosphorylase"/>
    <property type="match status" value="1"/>
</dbReference>
<dbReference type="CDD" id="cd03794">
    <property type="entry name" value="GT4_WbuB-like"/>
    <property type="match status" value="1"/>
</dbReference>
<dbReference type="InterPro" id="IPR050194">
    <property type="entry name" value="Glycosyltransferase_grp1"/>
</dbReference>
<dbReference type="EMBL" id="PXYL01000004">
    <property type="protein sequence ID" value="PSJ61514.1"/>
    <property type="molecule type" value="Genomic_DNA"/>
</dbReference>
<dbReference type="RefSeq" id="WP_106723945.1">
    <property type="nucleotide sequence ID" value="NZ_PXYL01000004.1"/>
</dbReference>
<protein>
    <submittedName>
        <fullName evidence="3">Glycosyltransferase WbuB</fullName>
    </submittedName>
</protein>
<dbReference type="Pfam" id="PF00534">
    <property type="entry name" value="Glycos_transf_1"/>
    <property type="match status" value="1"/>
</dbReference>
<evidence type="ECO:0000259" key="2">
    <source>
        <dbReference type="Pfam" id="PF13579"/>
    </source>
</evidence>
<proteinExistence type="predicted"/>
<feature type="domain" description="Glycosyltransferase subfamily 4-like N-terminal" evidence="2">
    <location>
        <begin position="18"/>
        <end position="200"/>
    </location>
</feature>
<evidence type="ECO:0000313" key="3">
    <source>
        <dbReference type="EMBL" id="PSJ61514.1"/>
    </source>
</evidence>
<gene>
    <name evidence="3" type="ORF">C7I85_10720</name>
</gene>
<comment type="caution">
    <text evidence="3">The sequence shown here is derived from an EMBL/GenBank/DDBJ whole genome shotgun (WGS) entry which is preliminary data.</text>
</comment>
<keyword evidence="3" id="KW-0808">Transferase</keyword>
<feature type="domain" description="Glycosyl transferase family 1" evidence="1">
    <location>
        <begin position="217"/>
        <end position="382"/>
    </location>
</feature>
<dbReference type="Proteomes" id="UP000240653">
    <property type="component" value="Unassembled WGS sequence"/>
</dbReference>
<dbReference type="PANTHER" id="PTHR45947">
    <property type="entry name" value="SULFOQUINOVOSYL TRANSFERASE SQD2"/>
    <property type="match status" value="1"/>
</dbReference>
<organism evidence="3 4">
    <name type="scientific">Pseudaminobacter soli</name>
    <name type="common">ex Li et al. 2025</name>
    <dbReference type="NCBI Taxonomy" id="1295366"/>
    <lineage>
        <taxon>Bacteria</taxon>
        <taxon>Pseudomonadati</taxon>
        <taxon>Pseudomonadota</taxon>
        <taxon>Alphaproteobacteria</taxon>
        <taxon>Hyphomicrobiales</taxon>
        <taxon>Phyllobacteriaceae</taxon>
        <taxon>Pseudaminobacter</taxon>
    </lineage>
</organism>
<keyword evidence="4" id="KW-1185">Reference proteome</keyword>
<dbReference type="InterPro" id="IPR028098">
    <property type="entry name" value="Glyco_trans_4-like_N"/>
</dbReference>
<evidence type="ECO:0000313" key="4">
    <source>
        <dbReference type="Proteomes" id="UP000240653"/>
    </source>
</evidence>
<dbReference type="GO" id="GO:0016758">
    <property type="term" value="F:hexosyltransferase activity"/>
    <property type="evidence" value="ECO:0007669"/>
    <property type="project" value="TreeGrafter"/>
</dbReference>
<dbReference type="AlphaFoldDB" id="A0A2P7SGA0"/>
<accession>A0A2P7SGA0</accession>
<sequence>MHILFLTDNFPPEVNAPASRTFEHCREWVKAGHRVTVITCAPNFPQGRVFEGYRNKLLAREIMDGIEVVRVWSYIAANEGFARRTLDYVSFMVTATLASLRVRRPDVVIATSPQFFTACAGYLASRLRRAPFIFELRDLWPESIRAVGALKQSWMLDWLEKLELFLYRKAAAIISVTNAFKRNLTAMGIEPGKIHVVTNGADLSLFRPRDKEGELAEKLGLTGKFVAGYIGTHGLAHGLETLLDAARMLQEEGQHDIHLLFLGDGASKTALTARAAELKLANVTFLDTVPKADVVRYWSLLDVSVIHLRRTDLFTTVIPSKLFECMAMGIPILHGVPGESAEIVEDGRVGLTFEPENAEQLRDRLITLSRDRQLAKELGANGVEVARKFDRVHLADRMLHLIEGSLFADVGAQRQADEPGKTIQETLI</sequence>
<dbReference type="OrthoDB" id="185319at2"/>
<dbReference type="PANTHER" id="PTHR45947:SF3">
    <property type="entry name" value="SULFOQUINOVOSYL TRANSFERASE SQD2"/>
    <property type="match status" value="1"/>
</dbReference>
<reference evidence="3 4" key="1">
    <citation type="submission" date="2018-03" db="EMBL/GenBank/DDBJ databases">
        <title>The draft genome of Mesorhizobium soli JCM 19897.</title>
        <authorList>
            <person name="Li L."/>
            <person name="Liu L."/>
            <person name="Liang L."/>
            <person name="Wang T."/>
            <person name="Zhang X."/>
        </authorList>
    </citation>
    <scope>NUCLEOTIDE SEQUENCE [LARGE SCALE GENOMIC DNA]</scope>
    <source>
        <strain evidence="3 4">JCM 19897</strain>
    </source>
</reference>
<dbReference type="Gene3D" id="3.40.50.2000">
    <property type="entry name" value="Glycogen Phosphorylase B"/>
    <property type="match status" value="2"/>
</dbReference>
<dbReference type="InterPro" id="IPR001296">
    <property type="entry name" value="Glyco_trans_1"/>
</dbReference>
<dbReference type="Pfam" id="PF13579">
    <property type="entry name" value="Glyco_trans_4_4"/>
    <property type="match status" value="1"/>
</dbReference>
<name>A0A2P7SGA0_9HYPH</name>